<dbReference type="AlphaFoldDB" id="A0A345JTK4"/>
<sequence>MTFLETLVIRHLFTLVVYSVYEIENSIRSVKPEYSKLLKAGLLNKDIEENLVTNTSKINTSIWLGVNCPC</sequence>
<gene>
    <name evidence="1" type="ORF">CGC43_08740</name>
</gene>
<evidence type="ECO:0000313" key="1">
    <source>
        <dbReference type="EMBL" id="AXH30650.1"/>
    </source>
</evidence>
<accession>A0A345JTK4</accession>
<name>A0A345JTK4_9GAMM</name>
<dbReference type="KEGG" id="foo:CGC45_08770"/>
<keyword evidence="2" id="KW-1185">Reference proteome</keyword>
<organism evidence="1 2">
    <name type="scientific">Francisella opportunistica</name>
    <dbReference type="NCBI Taxonomy" id="2016517"/>
    <lineage>
        <taxon>Bacteria</taxon>
        <taxon>Pseudomonadati</taxon>
        <taxon>Pseudomonadota</taxon>
        <taxon>Gammaproteobacteria</taxon>
        <taxon>Thiotrichales</taxon>
        <taxon>Francisellaceae</taxon>
        <taxon>Francisella</taxon>
    </lineage>
</organism>
<evidence type="ECO:0000313" key="2">
    <source>
        <dbReference type="Proteomes" id="UP000253862"/>
    </source>
</evidence>
<dbReference type="Proteomes" id="UP000253862">
    <property type="component" value="Chromosome"/>
</dbReference>
<reference evidence="1 2" key="1">
    <citation type="submission" date="2017-07" db="EMBL/GenBank/DDBJ databases">
        <title>Complete genome sequences and comparative analysis of the novel pathogen Francisella opportunistica.</title>
        <authorList>
            <person name="Dietrich E.A."/>
            <person name="Kingry L.C."/>
            <person name="Petersen J.M."/>
        </authorList>
    </citation>
    <scope>NUCLEOTIDE SEQUENCE [LARGE SCALE GENOMIC DNA]</scope>
    <source>
        <strain evidence="1 2">14-2155</strain>
    </source>
</reference>
<proteinExistence type="predicted"/>
<protein>
    <submittedName>
        <fullName evidence="1">Uncharacterized protein</fullName>
    </submittedName>
</protein>
<dbReference type="EMBL" id="CP022375">
    <property type="protein sequence ID" value="AXH30650.1"/>
    <property type="molecule type" value="Genomic_DNA"/>
</dbReference>